<comment type="caution">
    <text evidence="2">The sequence shown here is derived from an EMBL/GenBank/DDBJ whole genome shotgun (WGS) entry which is preliminary data.</text>
</comment>
<dbReference type="OrthoDB" id="10625494at2759"/>
<name>A0A6G1EB09_9ORYZ</name>
<dbReference type="AlphaFoldDB" id="A0A6G1EB09"/>
<feature type="compositionally biased region" description="Basic and acidic residues" evidence="1">
    <location>
        <begin position="1"/>
        <end position="12"/>
    </location>
</feature>
<feature type="non-terminal residue" evidence="2">
    <location>
        <position position="1"/>
    </location>
</feature>
<dbReference type="Proteomes" id="UP000479710">
    <property type="component" value="Unassembled WGS sequence"/>
</dbReference>
<dbReference type="EMBL" id="SPHZ02000004">
    <property type="protein sequence ID" value="KAF0921927.1"/>
    <property type="molecule type" value="Genomic_DNA"/>
</dbReference>
<accession>A0A6G1EB09</accession>
<organism evidence="2 3">
    <name type="scientific">Oryza meyeriana var. granulata</name>
    <dbReference type="NCBI Taxonomy" id="110450"/>
    <lineage>
        <taxon>Eukaryota</taxon>
        <taxon>Viridiplantae</taxon>
        <taxon>Streptophyta</taxon>
        <taxon>Embryophyta</taxon>
        <taxon>Tracheophyta</taxon>
        <taxon>Spermatophyta</taxon>
        <taxon>Magnoliopsida</taxon>
        <taxon>Liliopsida</taxon>
        <taxon>Poales</taxon>
        <taxon>Poaceae</taxon>
        <taxon>BOP clade</taxon>
        <taxon>Oryzoideae</taxon>
        <taxon>Oryzeae</taxon>
        <taxon>Oryzinae</taxon>
        <taxon>Oryza</taxon>
        <taxon>Oryza meyeriana</taxon>
    </lineage>
</organism>
<protein>
    <submittedName>
        <fullName evidence="2">Uncharacterized protein</fullName>
    </submittedName>
</protein>
<reference evidence="2 3" key="1">
    <citation type="submission" date="2019-11" db="EMBL/GenBank/DDBJ databases">
        <title>Whole genome sequence of Oryza granulata.</title>
        <authorList>
            <person name="Li W."/>
        </authorList>
    </citation>
    <scope>NUCLEOTIDE SEQUENCE [LARGE SCALE GENOMIC DNA]</scope>
    <source>
        <strain evidence="3">cv. Menghai</strain>
        <tissue evidence="2">Leaf</tissue>
    </source>
</reference>
<evidence type="ECO:0000313" key="3">
    <source>
        <dbReference type="Proteomes" id="UP000479710"/>
    </source>
</evidence>
<evidence type="ECO:0000313" key="2">
    <source>
        <dbReference type="EMBL" id="KAF0921927.1"/>
    </source>
</evidence>
<feature type="region of interest" description="Disordered" evidence="1">
    <location>
        <begin position="1"/>
        <end position="27"/>
    </location>
</feature>
<keyword evidence="3" id="KW-1185">Reference proteome</keyword>
<sequence length="134" mass="15550">PPPFRKSRDYSRRVQKHMQSSKMANRNREPVHLFGVGGLVKELRDMAFAIGEREGVPSMVFEAGGRNFKHACQEVALEAIGELCHRYTARLRNTAYRYHPFRTHNDEYDSYQNLGAENSATTQRLVRMLMKEYA</sequence>
<gene>
    <name evidence="2" type="ORF">E2562_020535</name>
</gene>
<proteinExistence type="predicted"/>
<evidence type="ECO:0000256" key="1">
    <source>
        <dbReference type="SAM" id="MobiDB-lite"/>
    </source>
</evidence>